<evidence type="ECO:0000256" key="4">
    <source>
        <dbReference type="ARBA" id="ARBA00022737"/>
    </source>
</evidence>
<dbReference type="CDD" id="cd00200">
    <property type="entry name" value="WD40"/>
    <property type="match status" value="1"/>
</dbReference>
<dbReference type="PROSITE" id="PS51394">
    <property type="entry name" value="PFU"/>
    <property type="match status" value="1"/>
</dbReference>
<dbReference type="PROSITE" id="PS50082">
    <property type="entry name" value="WD_REPEATS_2"/>
    <property type="match status" value="3"/>
</dbReference>
<evidence type="ECO:0000256" key="5">
    <source>
        <dbReference type="PROSITE-ProRule" id="PRU00221"/>
    </source>
</evidence>
<dbReference type="Pfam" id="PF00400">
    <property type="entry name" value="WD40"/>
    <property type="match status" value="5"/>
</dbReference>
<evidence type="ECO:0000256" key="1">
    <source>
        <dbReference type="ARBA" id="ARBA00004496"/>
    </source>
</evidence>
<dbReference type="Proteomes" id="UP000289323">
    <property type="component" value="Unassembled WGS sequence"/>
</dbReference>
<proteinExistence type="predicted"/>
<dbReference type="FunFam" id="3.10.20.870:FF:000003">
    <property type="entry name" value="Polyubiquitin binding (Doa1 Ufd3) protein"/>
    <property type="match status" value="1"/>
</dbReference>
<dbReference type="Pfam" id="PF09070">
    <property type="entry name" value="PFU"/>
    <property type="match status" value="1"/>
</dbReference>
<reference evidence="9 10" key="1">
    <citation type="submission" date="2018-04" db="EMBL/GenBank/DDBJ databases">
        <authorList>
            <person name="Huttner S."/>
            <person name="Dainat J."/>
        </authorList>
    </citation>
    <scope>NUCLEOTIDE SEQUENCE [LARGE SCALE GENOMIC DNA]</scope>
</reference>
<dbReference type="Gene3D" id="2.130.10.10">
    <property type="entry name" value="YVTN repeat-like/Quinoprotein amine dehydrogenase"/>
    <property type="match status" value="1"/>
</dbReference>
<feature type="region of interest" description="Disordered" evidence="6">
    <location>
        <begin position="474"/>
        <end position="499"/>
    </location>
</feature>
<dbReference type="InterPro" id="IPR036322">
    <property type="entry name" value="WD40_repeat_dom_sf"/>
</dbReference>
<gene>
    <name evidence="9" type="ORF">TT172_LOCUS1611</name>
</gene>
<keyword evidence="2" id="KW-0963">Cytoplasm</keyword>
<keyword evidence="3 5" id="KW-0853">WD repeat</keyword>
<dbReference type="PANTHER" id="PTHR19849:SF0">
    <property type="entry name" value="PHOSPHOLIPASE A-2-ACTIVATING PROTEIN"/>
    <property type="match status" value="1"/>
</dbReference>
<accession>A0A3S4C1S5</accession>
<feature type="domain" description="PFU" evidence="7">
    <location>
        <begin position="383"/>
        <end position="479"/>
    </location>
</feature>
<evidence type="ECO:0000256" key="2">
    <source>
        <dbReference type="ARBA" id="ARBA00022490"/>
    </source>
</evidence>
<sequence>MPDFKLSAQLKGHDGDVRAVCFPVANTILSSSRDQTVRLWRKTADKPPAFDATITSQGHGYINSLTYLRPSATWPHGLILSAGQETIIEAKQPTHTATDNADRLLVGHNHNVCALAVSPRGTYVVSGGWDGKALVWSVEKWQVTSQLVHQGEVRSVWAVLAYDEHTIITGSADTHIRIFDLRQVRHDNEVEPRRTLSTNSVVRALCKLPSGLKGHPSGADFASAGNDGIIQLWKMNGTQVGALQGHDSFIYSLACLPSSEIVSAGEDRTVRIWRGSECIQTITHPAISVWSVAVCPENGDIVSGASDNVVRVFTRNADRTASPETLSAFEESVRESAIPQQQLGQTINKERLNPKSWLLNNAGKKDGQVTTVLEDDGTIGAYQWSLGEQRWVHVGTVVDSSGSSGRKVQYNGKEYDYVFDVDIEEGKPPLKLPYNLSQNPYEAATKFLGDNELPISYIDEVAKFIIKNTQGASIGQSTEAPSADPYGTDSRYTPDQAAQPKKYLPHTDYLSLTQAKWEPVLKKLKSLNEKHIMAGNKHIALNPDSLSRLETVLQATMGTASQKTGAPPALLEVQRSVYSLITQWPYGDRLPALDALRCFVALPGSATLNDTKFGSVVDVALKGALDTEDPVYPSDEPLAEFIKKFDASKPSANNLMMALRTVTNLFATAEGRAVVAAEAPAVISLLARIAGVEGDPIGVDNNNLQIALTSAAFNFACLAFNQKQQQQPTAAAAAAIDLEQLMLLCQVAEAVVRRQSEPEVLFRALMTLGMVLVTGAEARELARTLELGDPVGEAAKKAGEARIKAVAQECLALLRG</sequence>
<dbReference type="Gene3D" id="3.10.20.870">
    <property type="entry name" value="PFU (PLAA family ubiquitin binding), C-terminal domain"/>
    <property type="match status" value="1"/>
</dbReference>
<dbReference type="PANTHER" id="PTHR19849">
    <property type="entry name" value="PHOSPHOLIPASE A-2-ACTIVATING PROTEIN"/>
    <property type="match status" value="1"/>
</dbReference>
<dbReference type="PROSITE" id="PS50294">
    <property type="entry name" value="WD_REPEATS_REGION"/>
    <property type="match status" value="3"/>
</dbReference>
<dbReference type="Pfam" id="PF08324">
    <property type="entry name" value="PUL"/>
    <property type="match status" value="1"/>
</dbReference>
<dbReference type="GO" id="GO:0005737">
    <property type="term" value="C:cytoplasm"/>
    <property type="evidence" value="ECO:0007669"/>
    <property type="project" value="UniProtKB-SubCell"/>
</dbReference>
<keyword evidence="4" id="KW-0677">Repeat</keyword>
<dbReference type="SMART" id="SM00320">
    <property type="entry name" value="WD40"/>
    <property type="match status" value="6"/>
</dbReference>
<dbReference type="Gene3D" id="1.25.10.10">
    <property type="entry name" value="Leucine-rich Repeat Variant"/>
    <property type="match status" value="1"/>
</dbReference>
<dbReference type="EMBL" id="OUUZ01000001">
    <property type="protein sequence ID" value="SPQ19192.1"/>
    <property type="molecule type" value="Genomic_DNA"/>
</dbReference>
<dbReference type="SUPFAM" id="SSF50978">
    <property type="entry name" value="WD40 repeat-like"/>
    <property type="match status" value="1"/>
</dbReference>
<dbReference type="GO" id="GO:0043130">
    <property type="term" value="F:ubiquitin binding"/>
    <property type="evidence" value="ECO:0007669"/>
    <property type="project" value="TreeGrafter"/>
</dbReference>
<dbReference type="InterPro" id="IPR011989">
    <property type="entry name" value="ARM-like"/>
</dbReference>
<evidence type="ECO:0000259" key="7">
    <source>
        <dbReference type="PROSITE" id="PS51394"/>
    </source>
</evidence>
<dbReference type="InterPro" id="IPR038122">
    <property type="entry name" value="PFU_sf"/>
</dbReference>
<dbReference type="GO" id="GO:0010992">
    <property type="term" value="P:ubiquitin recycling"/>
    <property type="evidence" value="ECO:0007669"/>
    <property type="project" value="TreeGrafter"/>
</dbReference>
<protein>
    <submittedName>
        <fullName evidence="9">A260924c-80bd-4a90-aea3-ebba5b29068e</fullName>
    </submittedName>
</protein>
<dbReference type="AlphaFoldDB" id="A0A3S4C1S5"/>
<feature type="domain" description="PUL" evidence="8">
    <location>
        <begin position="502"/>
        <end position="813"/>
    </location>
</feature>
<dbReference type="InterPro" id="IPR015943">
    <property type="entry name" value="WD40/YVTN_repeat-like_dom_sf"/>
</dbReference>
<dbReference type="InterPro" id="IPR001680">
    <property type="entry name" value="WD40_rpt"/>
</dbReference>
<dbReference type="GO" id="GO:0005634">
    <property type="term" value="C:nucleus"/>
    <property type="evidence" value="ECO:0007669"/>
    <property type="project" value="TreeGrafter"/>
</dbReference>
<evidence type="ECO:0000256" key="3">
    <source>
        <dbReference type="ARBA" id="ARBA00022574"/>
    </source>
</evidence>
<evidence type="ECO:0000313" key="10">
    <source>
        <dbReference type="Proteomes" id="UP000289323"/>
    </source>
</evidence>
<feature type="repeat" description="WD" evidence="5">
    <location>
        <begin position="10"/>
        <end position="40"/>
    </location>
</feature>
<dbReference type="InterPro" id="IPR015155">
    <property type="entry name" value="PFU"/>
</dbReference>
<evidence type="ECO:0000259" key="8">
    <source>
        <dbReference type="PROSITE" id="PS51396"/>
    </source>
</evidence>
<comment type="subcellular location">
    <subcellularLocation>
        <location evidence="1">Cytoplasm</location>
    </subcellularLocation>
</comment>
<evidence type="ECO:0000313" key="9">
    <source>
        <dbReference type="EMBL" id="SPQ19192.1"/>
    </source>
</evidence>
<evidence type="ECO:0000256" key="6">
    <source>
        <dbReference type="SAM" id="MobiDB-lite"/>
    </source>
</evidence>
<dbReference type="FunFam" id="2.130.10.10:FF:000236">
    <property type="entry name" value="Polyubiquitin binding protein (Doa1/Ufd3)"/>
    <property type="match status" value="1"/>
</dbReference>
<dbReference type="GO" id="GO:0043161">
    <property type="term" value="P:proteasome-mediated ubiquitin-dependent protein catabolic process"/>
    <property type="evidence" value="ECO:0007669"/>
    <property type="project" value="TreeGrafter"/>
</dbReference>
<organism evidence="9 10">
    <name type="scientific">Thermothielavioides terrestris</name>
    <dbReference type="NCBI Taxonomy" id="2587410"/>
    <lineage>
        <taxon>Eukaryota</taxon>
        <taxon>Fungi</taxon>
        <taxon>Dikarya</taxon>
        <taxon>Ascomycota</taxon>
        <taxon>Pezizomycotina</taxon>
        <taxon>Sordariomycetes</taxon>
        <taxon>Sordariomycetidae</taxon>
        <taxon>Sordariales</taxon>
        <taxon>Chaetomiaceae</taxon>
        <taxon>Thermothielavioides</taxon>
    </lineage>
</organism>
<dbReference type="InterPro" id="IPR013535">
    <property type="entry name" value="PUL_dom"/>
</dbReference>
<feature type="repeat" description="WD" evidence="5">
    <location>
        <begin position="243"/>
        <end position="273"/>
    </location>
</feature>
<dbReference type="PROSITE" id="PS51396">
    <property type="entry name" value="PUL"/>
    <property type="match status" value="1"/>
</dbReference>
<name>A0A3S4C1S5_9PEZI</name>
<feature type="repeat" description="WD" evidence="5">
    <location>
        <begin position="105"/>
        <end position="146"/>
    </location>
</feature>